<protein>
    <recommendedName>
        <fullName evidence="8">LEM-like domain-containing protein</fullName>
    </recommendedName>
</protein>
<feature type="compositionally biased region" description="Basic and acidic residues" evidence="7">
    <location>
        <begin position="732"/>
        <end position="741"/>
    </location>
</feature>
<name>A0A3M6YDB4_HORWE</name>
<organism evidence="10 11">
    <name type="scientific">Hortaea werneckii</name>
    <name type="common">Black yeast</name>
    <name type="synonym">Cladosporium werneckii</name>
    <dbReference type="NCBI Taxonomy" id="91943"/>
    <lineage>
        <taxon>Eukaryota</taxon>
        <taxon>Fungi</taxon>
        <taxon>Dikarya</taxon>
        <taxon>Ascomycota</taxon>
        <taxon>Pezizomycotina</taxon>
        <taxon>Dothideomycetes</taxon>
        <taxon>Dothideomycetidae</taxon>
        <taxon>Mycosphaerellales</taxon>
        <taxon>Teratosphaeriaceae</taxon>
        <taxon>Hortaea</taxon>
    </lineage>
</organism>
<evidence type="ECO:0000256" key="5">
    <source>
        <dbReference type="ARBA" id="ARBA00023136"/>
    </source>
</evidence>
<dbReference type="InterPro" id="IPR025856">
    <property type="entry name" value="HeH/LEM_domain"/>
</dbReference>
<dbReference type="SMART" id="SM01261">
    <property type="entry name" value="Thymopoietin"/>
    <property type="match status" value="1"/>
</dbReference>
<dbReference type="GO" id="GO:0071763">
    <property type="term" value="P:nuclear membrane organization"/>
    <property type="evidence" value="ECO:0007669"/>
    <property type="project" value="TreeGrafter"/>
</dbReference>
<dbReference type="PANTHER" id="PTHR47808">
    <property type="entry name" value="INNER NUCLEAR MEMBRANE PROTEIN HEH2-RELATED"/>
    <property type="match status" value="1"/>
</dbReference>
<dbReference type="CDD" id="cd12935">
    <property type="entry name" value="LEM_like"/>
    <property type="match status" value="1"/>
</dbReference>
<feature type="region of interest" description="Disordered" evidence="7">
    <location>
        <begin position="696"/>
        <end position="741"/>
    </location>
</feature>
<dbReference type="Pfam" id="PF09402">
    <property type="entry name" value="MSC"/>
    <property type="match status" value="1"/>
</dbReference>
<reference evidence="11 12" key="1">
    <citation type="journal article" date="2018" name="BMC Genomics">
        <title>Genomic evidence for intraspecific hybridization in a clonal and extremely halotolerant yeast.</title>
        <authorList>
            <person name="Gostincar C."/>
            <person name="Stajich J.E."/>
            <person name="Zupancic J."/>
            <person name="Zalar P."/>
            <person name="Gunde-Cimerman N."/>
        </authorList>
    </citation>
    <scope>NUCLEOTIDE SEQUENCE [LARGE SCALE GENOMIC DNA]</scope>
    <source>
        <strain evidence="9 12">EXF-6656</strain>
        <strain evidence="10 11">EXF-6669</strain>
    </source>
</reference>
<dbReference type="PANTHER" id="PTHR47808:SF2">
    <property type="entry name" value="LEM DOMAIN-CONTAINING PROTEIN 2"/>
    <property type="match status" value="1"/>
</dbReference>
<dbReference type="GO" id="GO:0003682">
    <property type="term" value="F:chromatin binding"/>
    <property type="evidence" value="ECO:0007669"/>
    <property type="project" value="InterPro"/>
</dbReference>
<evidence type="ECO:0000256" key="2">
    <source>
        <dbReference type="ARBA" id="ARBA00022553"/>
    </source>
</evidence>
<gene>
    <name evidence="10" type="ORF">D0867_11595</name>
    <name evidence="9" type="ORF">D0869_11676</name>
</gene>
<dbReference type="GO" id="GO:0034399">
    <property type="term" value="C:nuclear periphery"/>
    <property type="evidence" value="ECO:0007669"/>
    <property type="project" value="TreeGrafter"/>
</dbReference>
<evidence type="ECO:0000256" key="4">
    <source>
        <dbReference type="ARBA" id="ARBA00022989"/>
    </source>
</evidence>
<dbReference type="Proteomes" id="UP000271337">
    <property type="component" value="Unassembled WGS sequence"/>
</dbReference>
<comment type="caution">
    <text evidence="10">The sequence shown here is derived from an EMBL/GenBank/DDBJ whole genome shotgun (WGS) entry which is preliminary data.</text>
</comment>
<keyword evidence="4" id="KW-1133">Transmembrane helix</keyword>
<dbReference type="Pfam" id="PF12949">
    <property type="entry name" value="HeH"/>
    <property type="match status" value="1"/>
</dbReference>
<dbReference type="InterPro" id="IPR044780">
    <property type="entry name" value="Heh2/Src1"/>
</dbReference>
<feature type="compositionally biased region" description="Polar residues" evidence="7">
    <location>
        <begin position="240"/>
        <end position="251"/>
    </location>
</feature>
<evidence type="ECO:0000313" key="9">
    <source>
        <dbReference type="EMBL" id="RMX75377.1"/>
    </source>
</evidence>
<evidence type="ECO:0000313" key="12">
    <source>
        <dbReference type="Proteomes" id="UP000281245"/>
    </source>
</evidence>
<keyword evidence="2" id="KW-0597">Phosphoprotein</keyword>
<dbReference type="InterPro" id="IPR018996">
    <property type="entry name" value="Man1/Src1-like_C"/>
</dbReference>
<keyword evidence="5" id="KW-0472">Membrane</keyword>
<keyword evidence="3" id="KW-0812">Transmembrane</keyword>
<dbReference type="Proteomes" id="UP000281245">
    <property type="component" value="Unassembled WGS sequence"/>
</dbReference>
<evidence type="ECO:0000259" key="8">
    <source>
        <dbReference type="SMART" id="SM01261"/>
    </source>
</evidence>
<dbReference type="EMBL" id="QWIJ01001306">
    <property type="protein sequence ID" value="RMX75377.1"/>
    <property type="molecule type" value="Genomic_DNA"/>
</dbReference>
<dbReference type="InterPro" id="IPR013146">
    <property type="entry name" value="LEM-like_dom"/>
</dbReference>
<keyword evidence="6" id="KW-0539">Nucleus</keyword>
<dbReference type="InterPro" id="IPR041885">
    <property type="entry name" value="MAN1_winged_helix_dom"/>
</dbReference>
<dbReference type="Gene3D" id="1.10.10.1180">
    <property type="entry name" value="MAN1, winged-helix domain"/>
    <property type="match status" value="1"/>
</dbReference>
<dbReference type="InterPro" id="IPR011015">
    <property type="entry name" value="LEM/LEM-like_dom_sf"/>
</dbReference>
<dbReference type="VEuPathDB" id="FungiDB:BTJ68_01049"/>
<evidence type="ECO:0000256" key="3">
    <source>
        <dbReference type="ARBA" id="ARBA00022692"/>
    </source>
</evidence>
<evidence type="ECO:0000313" key="11">
    <source>
        <dbReference type="Proteomes" id="UP000271337"/>
    </source>
</evidence>
<evidence type="ECO:0000256" key="6">
    <source>
        <dbReference type="ARBA" id="ARBA00023242"/>
    </source>
</evidence>
<accession>A0A3M6YDB4</accession>
<comment type="subcellular location">
    <subcellularLocation>
        <location evidence="1">Nucleus inner membrane</location>
    </subcellularLocation>
</comment>
<dbReference type="GO" id="GO:0005637">
    <property type="term" value="C:nuclear inner membrane"/>
    <property type="evidence" value="ECO:0007669"/>
    <property type="project" value="UniProtKB-SubCell"/>
</dbReference>
<feature type="domain" description="LEM-like" evidence="8">
    <location>
        <begin position="60"/>
        <end position="105"/>
    </location>
</feature>
<evidence type="ECO:0000256" key="1">
    <source>
        <dbReference type="ARBA" id="ARBA00004540"/>
    </source>
</evidence>
<sequence length="741" mass="82616">MAIQQKTSFATHLVADTPRQCKSLSVSHLRTVLSTIRGLRTYYYLVADARTMEEQAYLEPDFDPSTLTIPRLRSILVAHNINYPSSAKKGQLVDLFSEHVLPQARKLRNANARVKRTSRGIEDVASAQGPVDDEEEEEVEVRPPPSSVSRKSSTRRSTRARTEEAEDAPPTARSTRYSTAPPEHTPRRSIGKSGAVRKNEEVEEKEDGGHVAKRPASRASRVSAVTPRARTTGRDEDESPFSNDNVFQSGGSPPPTRSRDTERRRTTMLASRDAERRRSRDVRRRTEGVTPLREQTDGAVVPSRKTFDMPVSRSGEQELQPTEEFTPDEEQDLVHAEQSGELAPTRRRPRQSASHAAKTAPWAISLAMLVGLGTFYRQEKLEVGYCGVGRPPTDTITLPNHNQVQLPEWLEPALPRCEPCPPHAFCGELLETTCEPGFVLTQHPLSFGGLVPLPPSCEPDSAKARKVSAVKERAVEELRQQNAKYECGEASEAEVRESSLKDTISTRRRKGMSNEEFEDLWASALGEIQNVEEVVSGTDGSGGEFTLRSHSLARIPLACAVRRHLRETLRQYLWQLVTLLTILSSAAYGRHRFIGGREEEKQAKALAAQALEKLSQQAALHAYDPAGYRENYISVAQLRDDVLREEFSASRRKKVWDRVQRKVEGNSNVRPMVREGRSGDVGRVWEWVGAVGMIESPPGTGDRRKSGRVSFGGGSERLLEPRDDSDVSAMSKWEDGGKPYY</sequence>
<dbReference type="GO" id="GO:0003677">
    <property type="term" value="F:DNA binding"/>
    <property type="evidence" value="ECO:0007669"/>
    <property type="project" value="InterPro"/>
</dbReference>
<dbReference type="EMBL" id="QWIL01001660">
    <property type="protein sequence ID" value="RMY00852.1"/>
    <property type="molecule type" value="Genomic_DNA"/>
</dbReference>
<dbReference type="Gene3D" id="1.10.720.40">
    <property type="match status" value="1"/>
</dbReference>
<evidence type="ECO:0000313" key="10">
    <source>
        <dbReference type="EMBL" id="RMY00852.1"/>
    </source>
</evidence>
<proteinExistence type="predicted"/>
<dbReference type="GO" id="GO:0005783">
    <property type="term" value="C:endoplasmic reticulum"/>
    <property type="evidence" value="ECO:0007669"/>
    <property type="project" value="TreeGrafter"/>
</dbReference>
<feature type="region of interest" description="Disordered" evidence="7">
    <location>
        <begin position="111"/>
        <end position="358"/>
    </location>
</feature>
<dbReference type="AlphaFoldDB" id="A0A3M6YDB4"/>
<dbReference type="OrthoDB" id="2503928at2759"/>
<evidence type="ECO:0000256" key="7">
    <source>
        <dbReference type="SAM" id="MobiDB-lite"/>
    </source>
</evidence>